<evidence type="ECO:0000313" key="3">
    <source>
        <dbReference type="Proteomes" id="UP001597058"/>
    </source>
</evidence>
<dbReference type="EMBL" id="JBHTMM010000167">
    <property type="protein sequence ID" value="MFD1313179.1"/>
    <property type="molecule type" value="Genomic_DNA"/>
</dbReference>
<feature type="region of interest" description="Disordered" evidence="1">
    <location>
        <begin position="11"/>
        <end position="42"/>
    </location>
</feature>
<reference evidence="3" key="1">
    <citation type="journal article" date="2019" name="Int. J. Syst. Evol. Microbiol.">
        <title>The Global Catalogue of Microorganisms (GCM) 10K type strain sequencing project: providing services to taxonomists for standard genome sequencing and annotation.</title>
        <authorList>
            <consortium name="The Broad Institute Genomics Platform"/>
            <consortium name="The Broad Institute Genome Sequencing Center for Infectious Disease"/>
            <person name="Wu L."/>
            <person name="Ma J."/>
        </authorList>
    </citation>
    <scope>NUCLEOTIDE SEQUENCE [LARGE SCALE GENOMIC DNA]</scope>
    <source>
        <strain evidence="3">CGMCC 4.7020</strain>
    </source>
</reference>
<dbReference type="RefSeq" id="WP_266708635.1">
    <property type="nucleotide sequence ID" value="NZ_JBHSKH010000096.1"/>
</dbReference>
<comment type="caution">
    <text evidence="2">The sequence shown here is derived from an EMBL/GenBank/DDBJ whole genome shotgun (WGS) entry which is preliminary data.</text>
</comment>
<gene>
    <name evidence="2" type="ORF">ACFQ5X_46505</name>
</gene>
<protein>
    <submittedName>
        <fullName evidence="2">Uncharacterized protein</fullName>
    </submittedName>
</protein>
<sequence length="61" mass="6444">MNTLVVLHRVRQPGHTGHRTDEPGSRWKSAPTSPANDATPHAGTARTVLTLAETPHTAAPA</sequence>
<proteinExistence type="predicted"/>
<evidence type="ECO:0000313" key="2">
    <source>
        <dbReference type="EMBL" id="MFD1313179.1"/>
    </source>
</evidence>
<keyword evidence="3" id="KW-1185">Reference proteome</keyword>
<name>A0ABW3XV76_9ACTN</name>
<organism evidence="2 3">
    <name type="scientific">Streptomyces kaempferi</name>
    <dbReference type="NCBI Taxonomy" id="333725"/>
    <lineage>
        <taxon>Bacteria</taxon>
        <taxon>Bacillati</taxon>
        <taxon>Actinomycetota</taxon>
        <taxon>Actinomycetes</taxon>
        <taxon>Kitasatosporales</taxon>
        <taxon>Streptomycetaceae</taxon>
        <taxon>Streptomyces</taxon>
    </lineage>
</organism>
<accession>A0ABW3XV76</accession>
<evidence type="ECO:0000256" key="1">
    <source>
        <dbReference type="SAM" id="MobiDB-lite"/>
    </source>
</evidence>
<dbReference type="Proteomes" id="UP001597058">
    <property type="component" value="Unassembled WGS sequence"/>
</dbReference>